<evidence type="ECO:0000313" key="4">
    <source>
        <dbReference type="Proteomes" id="UP001566476"/>
    </source>
</evidence>
<sequence length="605" mass="66236">MTTMNRPVQTDDVRRDLADRYPPIADHALVGDGETAALVGLDARVAWACLPRFDSPAVFASLLDADRGGRWDLPVQDLRSSHQHYLPSSAVLVTELTTGTGTLRVTDALLLDGALEPRRSVATHAFGRLLEVTSGTVSVRSLLRGRDGAPVEGAVVPLPGGGERRLHLSSSRDTGAEHDLGVGERWALTLSWRGEPLDLGADALADALARTDEAWRRWSAGVSYRGRYADLVLRSAITLKLCDHHTSGAVVAAPTSSLPEAIGGERNWDYRFTWVRDAAYTVYALRRIGMVEESDAFLDWVLQACTREDGRPDVLYTLDGTFPAAEVEDEGFEGYRGSAPVRWGNGASGQLQHDVYGEILDCAYQYVRHGGTLDDGQWEHLERLGGLAERHHLTPDQGIWEIRDTGRPFTYSVAMCQVAFDRLARLAEVTGRPGRAEHWRTLADEVRTELLDRAWSEEDGCFTEHLDQPGTLDASLLALPLRRVVDAADPRMVATVDAVARELSAGGGLLFRYLHADSPDGLQGDEGAFLLCSFWWVDNLVQSGRLREGRELFESLVARVNHVGLLAEEVDPTSGEFLGNFPQAFSHIGLISSAVLLARTEEAGT</sequence>
<organism evidence="3 4">
    <name type="scientific">Kineococcus mangrovi</name>
    <dbReference type="NCBI Taxonomy" id="1660183"/>
    <lineage>
        <taxon>Bacteria</taxon>
        <taxon>Bacillati</taxon>
        <taxon>Actinomycetota</taxon>
        <taxon>Actinomycetes</taxon>
        <taxon>Kineosporiales</taxon>
        <taxon>Kineosporiaceae</taxon>
        <taxon>Kineococcus</taxon>
    </lineage>
</organism>
<name>A0ABV4I581_9ACTN</name>
<dbReference type="Gene3D" id="1.50.10.10">
    <property type="match status" value="1"/>
</dbReference>
<evidence type="ECO:0000259" key="2">
    <source>
        <dbReference type="Pfam" id="PF19291"/>
    </source>
</evidence>
<dbReference type="Proteomes" id="UP001566476">
    <property type="component" value="Unassembled WGS sequence"/>
</dbReference>
<dbReference type="PANTHER" id="PTHR31616">
    <property type="entry name" value="TREHALASE"/>
    <property type="match status" value="1"/>
</dbReference>
<evidence type="ECO:0000259" key="1">
    <source>
        <dbReference type="Pfam" id="PF00723"/>
    </source>
</evidence>
<feature type="domain" description="Trehalase-like N-terminal" evidence="2">
    <location>
        <begin position="20"/>
        <end position="109"/>
    </location>
</feature>
<gene>
    <name evidence="3" type="ORF">AB2L28_16525</name>
</gene>
<dbReference type="PANTHER" id="PTHR31616:SF0">
    <property type="entry name" value="GLUCAN 1,4-ALPHA-GLUCOSIDASE"/>
    <property type="match status" value="1"/>
</dbReference>
<protein>
    <submittedName>
        <fullName evidence="3">Glycoside hydrolase family 15 protein</fullName>
    </submittedName>
</protein>
<dbReference type="RefSeq" id="WP_370720083.1">
    <property type="nucleotide sequence ID" value="NZ_JBGGTQ010000008.1"/>
</dbReference>
<dbReference type="InterPro" id="IPR008928">
    <property type="entry name" value="6-hairpin_glycosidase_sf"/>
</dbReference>
<accession>A0ABV4I581</accession>
<dbReference type="SUPFAM" id="SSF48208">
    <property type="entry name" value="Six-hairpin glycosidases"/>
    <property type="match status" value="1"/>
</dbReference>
<dbReference type="Pfam" id="PF19291">
    <property type="entry name" value="TREH_N"/>
    <property type="match status" value="1"/>
</dbReference>
<evidence type="ECO:0000313" key="3">
    <source>
        <dbReference type="EMBL" id="MEZ0493844.1"/>
    </source>
</evidence>
<comment type="caution">
    <text evidence="3">The sequence shown here is derived from an EMBL/GenBank/DDBJ whole genome shotgun (WGS) entry which is preliminary data.</text>
</comment>
<dbReference type="EMBL" id="JBGGTQ010000008">
    <property type="protein sequence ID" value="MEZ0493844.1"/>
    <property type="molecule type" value="Genomic_DNA"/>
</dbReference>
<dbReference type="InterPro" id="IPR011613">
    <property type="entry name" value="GH15-like"/>
</dbReference>
<reference evidence="3 4" key="1">
    <citation type="submission" date="2024-07" db="EMBL/GenBank/DDBJ databases">
        <authorList>
            <person name="Thanompreechachai J."/>
            <person name="Duangmal K."/>
        </authorList>
    </citation>
    <scope>NUCLEOTIDE SEQUENCE [LARGE SCALE GENOMIC DNA]</scope>
    <source>
        <strain evidence="3 4">TBRC 1896</strain>
    </source>
</reference>
<keyword evidence="4" id="KW-1185">Reference proteome</keyword>
<feature type="domain" description="GH15-like" evidence="1">
    <location>
        <begin position="226"/>
        <end position="593"/>
    </location>
</feature>
<dbReference type="InterPro" id="IPR045582">
    <property type="entry name" value="Trehalase-like_N"/>
</dbReference>
<dbReference type="Pfam" id="PF00723">
    <property type="entry name" value="Glyco_hydro_15"/>
    <property type="match status" value="1"/>
</dbReference>
<keyword evidence="3" id="KW-0378">Hydrolase</keyword>
<dbReference type="GO" id="GO:0016787">
    <property type="term" value="F:hydrolase activity"/>
    <property type="evidence" value="ECO:0007669"/>
    <property type="project" value="UniProtKB-KW"/>
</dbReference>
<proteinExistence type="predicted"/>
<dbReference type="InterPro" id="IPR012341">
    <property type="entry name" value="6hp_glycosidase-like_sf"/>
</dbReference>